<sequence>MNNVYDVQQLLKKFGAFIYVGNRTASLQMMLAEVTELWDHKLIDSKEYASARLVLLGALREEENGGIGVWLKN</sequence>
<dbReference type="SUPFAM" id="SSF158379">
    <property type="entry name" value="YqgQ-like"/>
    <property type="match status" value="1"/>
</dbReference>
<dbReference type="AlphaFoldDB" id="A0A1D2KQ53"/>
<dbReference type="KEGG" id="bths:CNY62_01800"/>
<keyword evidence="3" id="KW-1185">Reference proteome</keyword>
<organism evidence="1 3">
    <name type="scientific">Brochothrix thermosphacta</name>
    <name type="common">Microbacterium thermosphactum</name>
    <dbReference type="NCBI Taxonomy" id="2756"/>
    <lineage>
        <taxon>Bacteria</taxon>
        <taxon>Bacillati</taxon>
        <taxon>Bacillota</taxon>
        <taxon>Bacilli</taxon>
        <taxon>Bacillales</taxon>
        <taxon>Listeriaceae</taxon>
        <taxon>Brochothrix</taxon>
    </lineage>
</organism>
<reference evidence="4" key="2">
    <citation type="submission" date="2018-04" db="EMBL/GenBank/DDBJ databases">
        <authorList>
            <person name="Illikoud N."/>
        </authorList>
    </citation>
    <scope>NUCLEOTIDE SEQUENCE [LARGE SCALE GENOMIC DNA]</scope>
</reference>
<evidence type="ECO:0000313" key="2">
    <source>
        <dbReference type="EMBL" id="SPP26592.1"/>
    </source>
</evidence>
<evidence type="ECO:0000313" key="3">
    <source>
        <dbReference type="Proteomes" id="UP000243591"/>
    </source>
</evidence>
<dbReference type="EMBL" id="OUNC01000002">
    <property type="protein sequence ID" value="SPP26592.1"/>
    <property type="molecule type" value="Genomic_DNA"/>
</dbReference>
<dbReference type="GeneID" id="66538177"/>
<proteinExistence type="predicted"/>
<dbReference type="EMBL" id="CP023483">
    <property type="protein sequence ID" value="ATF25220.1"/>
    <property type="molecule type" value="Genomic_DNA"/>
</dbReference>
<evidence type="ECO:0000313" key="4">
    <source>
        <dbReference type="Proteomes" id="UP000270190"/>
    </source>
</evidence>
<accession>A0A1D2KQ53</accession>
<dbReference type="Gene3D" id="1.10.287.760">
    <property type="entry name" value="YqgQ-like"/>
    <property type="match status" value="1"/>
</dbReference>
<protein>
    <submittedName>
        <fullName evidence="1">DUF910 domain-containing protein</fullName>
    </submittedName>
    <submittedName>
        <fullName evidence="2">Putative single strand nucleic acid binding transcription factor</fullName>
    </submittedName>
</protein>
<gene>
    <name evidence="2" type="primary">yqgQ</name>
    <name evidence="2" type="ORF">BTBSAS_100061</name>
    <name evidence="1" type="ORF">CNY62_01800</name>
</gene>
<dbReference type="InterPro" id="IPR023164">
    <property type="entry name" value="YqgQ-like_sf"/>
</dbReference>
<dbReference type="STRING" id="2756.BFR44_01775"/>
<dbReference type="Proteomes" id="UP000270190">
    <property type="component" value="Unassembled WGS sequence"/>
</dbReference>
<reference evidence="2" key="3">
    <citation type="submission" date="2018-04" db="EMBL/GenBank/DDBJ databases">
        <authorList>
            <person name="Go L.Y."/>
            <person name="Mitchell J.A."/>
        </authorList>
    </citation>
    <scope>NUCLEOTIDE SEQUENCE</scope>
    <source>
        <strain evidence="2">BSAS1 3</strain>
    </source>
</reference>
<name>A0A1D2KQ53_BROTH</name>
<dbReference type="Proteomes" id="UP000243591">
    <property type="component" value="Chromosome"/>
</dbReference>
<dbReference type="InterPro" id="IPR009256">
    <property type="entry name" value="YqgQ-like"/>
</dbReference>
<reference evidence="1 3" key="1">
    <citation type="submission" date="2017-09" db="EMBL/GenBank/DDBJ databases">
        <title>Complete Genome Sequences of Two Strains of the Meat Spoilage Bacterium Brochothrix thermosphacta Isolated from Ground Chicken.</title>
        <authorList>
            <person name="Paoli G.C."/>
            <person name="Wijey C."/>
            <person name="Chen C.-Y."/>
            <person name="Nguyen L."/>
            <person name="Yan X."/>
            <person name="Irwin P.L."/>
        </authorList>
    </citation>
    <scope>NUCLEOTIDE SEQUENCE [LARGE SCALE GENOMIC DNA]</scope>
    <source>
        <strain evidence="1 3">BI</strain>
    </source>
</reference>
<dbReference type="Pfam" id="PF06014">
    <property type="entry name" value="YqgQ-like"/>
    <property type="match status" value="1"/>
</dbReference>
<dbReference type="RefSeq" id="WP_029092272.1">
    <property type="nucleotide sequence ID" value="NZ_CBCPHX010000003.1"/>
</dbReference>
<evidence type="ECO:0000313" key="1">
    <source>
        <dbReference type="EMBL" id="ATF25220.1"/>
    </source>
</evidence>
<dbReference type="OrthoDB" id="2361671at2"/>